<evidence type="ECO:0000313" key="1">
    <source>
        <dbReference type="EMBL" id="ERK52351.1"/>
    </source>
</evidence>
<accession>U2Q7J0</accession>
<protein>
    <submittedName>
        <fullName evidence="1">Uncharacterized protein</fullName>
    </submittedName>
</protein>
<name>U2Q7J0_EUBRA</name>
<dbReference type="EMBL" id="AWVJ01000009">
    <property type="protein sequence ID" value="ERK52351.1"/>
    <property type="molecule type" value="Genomic_DNA"/>
</dbReference>
<dbReference type="PATRIC" id="fig|1256908.3.peg.152"/>
<keyword evidence="2" id="KW-1185">Reference proteome</keyword>
<sequence>MRERRKTCKKTERKEKRMCQRKYVQKLSEQRKTRKLFETLTFLEKQMEDESAVRDADTVLADILEGADFEITGIVTDLLKTYQGSKDRESVETCFEVLTGVTIQAYLKKCIITILSQKKGEVSNRKKCMLYQGLHFLPVGKRVEQKGEIYLFPRKISNHEKEIDQLQEVKEQTGLDIFLCLEDYRLYFLQERKVFVYLPNGRRRTYADKYSMGRESAK</sequence>
<organism evidence="1 2">
    <name type="scientific">Eubacterium ramulus ATCC 29099</name>
    <dbReference type="NCBI Taxonomy" id="1256908"/>
    <lineage>
        <taxon>Bacteria</taxon>
        <taxon>Bacillati</taxon>
        <taxon>Bacillota</taxon>
        <taxon>Clostridia</taxon>
        <taxon>Eubacteriales</taxon>
        <taxon>Eubacteriaceae</taxon>
        <taxon>Eubacterium</taxon>
    </lineage>
</organism>
<dbReference type="Proteomes" id="UP000016608">
    <property type="component" value="Unassembled WGS sequence"/>
</dbReference>
<dbReference type="eggNOG" id="ENOG5033R06">
    <property type="taxonomic scope" value="Bacteria"/>
</dbReference>
<comment type="caution">
    <text evidence="1">The sequence shown here is derived from an EMBL/GenBank/DDBJ whole genome shotgun (WGS) entry which is preliminary data.</text>
</comment>
<dbReference type="AlphaFoldDB" id="U2Q7J0"/>
<dbReference type="HOGENOM" id="CLU_1265356_0_0_9"/>
<proteinExistence type="predicted"/>
<gene>
    <name evidence="1" type="ORF">HMPREF0373_00167</name>
</gene>
<evidence type="ECO:0000313" key="2">
    <source>
        <dbReference type="Proteomes" id="UP000016608"/>
    </source>
</evidence>
<reference evidence="1 2" key="1">
    <citation type="submission" date="2013-06" db="EMBL/GenBank/DDBJ databases">
        <authorList>
            <person name="Weinstock G."/>
            <person name="Sodergren E."/>
            <person name="Lobos E.A."/>
            <person name="Fulton L."/>
            <person name="Fulton R."/>
            <person name="Courtney L."/>
            <person name="Fronick C."/>
            <person name="O'Laughlin M."/>
            <person name="Godfrey J."/>
            <person name="Wilson R.M."/>
            <person name="Miner T."/>
            <person name="Farmer C."/>
            <person name="Delehaunty K."/>
            <person name="Cordes M."/>
            <person name="Minx P."/>
            <person name="Tomlinson C."/>
            <person name="Chen J."/>
            <person name="Wollam A."/>
            <person name="Pepin K.H."/>
            <person name="Bhonagiri V."/>
            <person name="Zhang X."/>
            <person name="Warren W."/>
            <person name="Mitreva M."/>
            <person name="Mardis E.R."/>
            <person name="Wilson R.K."/>
        </authorList>
    </citation>
    <scope>NUCLEOTIDE SEQUENCE [LARGE SCALE GENOMIC DNA]</scope>
    <source>
        <strain evidence="1 2">ATCC 29099</strain>
    </source>
</reference>